<feature type="region of interest" description="Disordered" evidence="1">
    <location>
        <begin position="58"/>
        <end position="83"/>
    </location>
</feature>
<evidence type="ECO:0000313" key="2">
    <source>
        <dbReference type="EMBL" id="PPQ74958.1"/>
    </source>
</evidence>
<reference evidence="2 3" key="1">
    <citation type="journal article" date="2018" name="Evol. Lett.">
        <title>Horizontal gene cluster transfer increased hallucinogenic mushroom diversity.</title>
        <authorList>
            <person name="Reynolds H.T."/>
            <person name="Vijayakumar V."/>
            <person name="Gluck-Thaler E."/>
            <person name="Korotkin H.B."/>
            <person name="Matheny P.B."/>
            <person name="Slot J.C."/>
        </authorList>
    </citation>
    <scope>NUCLEOTIDE SEQUENCE [LARGE SCALE GENOMIC DNA]</scope>
    <source>
        <strain evidence="2 3">SRW20</strain>
    </source>
</reference>
<comment type="caution">
    <text evidence="2">The sequence shown here is derived from an EMBL/GenBank/DDBJ whole genome shotgun (WGS) entry which is preliminary data.</text>
</comment>
<name>A0A409W8X8_9AGAR</name>
<dbReference type="Proteomes" id="UP000284706">
    <property type="component" value="Unassembled WGS sequence"/>
</dbReference>
<keyword evidence="3" id="KW-1185">Reference proteome</keyword>
<dbReference type="EMBL" id="NHYE01005300">
    <property type="protein sequence ID" value="PPQ74958.1"/>
    <property type="molecule type" value="Genomic_DNA"/>
</dbReference>
<accession>A0A409W8X8</accession>
<organism evidence="2 3">
    <name type="scientific">Gymnopilus dilepis</name>
    <dbReference type="NCBI Taxonomy" id="231916"/>
    <lineage>
        <taxon>Eukaryota</taxon>
        <taxon>Fungi</taxon>
        <taxon>Dikarya</taxon>
        <taxon>Basidiomycota</taxon>
        <taxon>Agaricomycotina</taxon>
        <taxon>Agaricomycetes</taxon>
        <taxon>Agaricomycetidae</taxon>
        <taxon>Agaricales</taxon>
        <taxon>Agaricineae</taxon>
        <taxon>Hymenogastraceae</taxon>
        <taxon>Gymnopilus</taxon>
    </lineage>
</organism>
<protein>
    <submittedName>
        <fullName evidence="2">Uncharacterized protein</fullName>
    </submittedName>
</protein>
<gene>
    <name evidence="2" type="ORF">CVT26_011666</name>
</gene>
<evidence type="ECO:0000256" key="1">
    <source>
        <dbReference type="SAM" id="MobiDB-lite"/>
    </source>
</evidence>
<sequence>MGNGSAVIKQCPAWRMELRALKVGDVFTVPLPSLIIIMPADLVPDMHLPEVHLARSNSPLAKGQAAQAGSKSIEDAAADPRQQLDLDEPCLSSGCRINTYQPGVDGASPPSLANPLCDNMMC</sequence>
<dbReference type="AlphaFoldDB" id="A0A409W8X8"/>
<dbReference type="InParanoid" id="A0A409W8X8"/>
<proteinExistence type="predicted"/>
<evidence type="ECO:0000313" key="3">
    <source>
        <dbReference type="Proteomes" id="UP000284706"/>
    </source>
</evidence>